<dbReference type="EMBL" id="JAHLFS010000056">
    <property type="protein sequence ID" value="MBU3851955.1"/>
    <property type="molecule type" value="Genomic_DNA"/>
</dbReference>
<dbReference type="AlphaFoldDB" id="A0A948X3H2"/>
<evidence type="ECO:0000313" key="2">
    <source>
        <dbReference type="Proteomes" id="UP000777303"/>
    </source>
</evidence>
<dbReference type="Gene3D" id="3.10.20.90">
    <property type="entry name" value="Phosphatidylinositol 3-kinase Catalytic Subunit, Chain A, domain 1"/>
    <property type="match status" value="1"/>
</dbReference>
<gene>
    <name evidence="1" type="ORF">H9901_04580</name>
</gene>
<reference evidence="1" key="1">
    <citation type="journal article" date="2021" name="PeerJ">
        <title>Extensive microbial diversity within the chicken gut microbiome revealed by metagenomics and culture.</title>
        <authorList>
            <person name="Gilroy R."/>
            <person name="Ravi A."/>
            <person name="Getino M."/>
            <person name="Pursley I."/>
            <person name="Horton D.L."/>
            <person name="Alikhan N.F."/>
            <person name="Baker D."/>
            <person name="Gharbi K."/>
            <person name="Hall N."/>
            <person name="Watson M."/>
            <person name="Adriaenssens E.M."/>
            <person name="Foster-Nyarko E."/>
            <person name="Jarju S."/>
            <person name="Secka A."/>
            <person name="Antonio M."/>
            <person name="Oren A."/>
            <person name="Chaudhuri R.R."/>
            <person name="La Ragione R."/>
            <person name="Hildebrand F."/>
            <person name="Pallen M.J."/>
        </authorList>
    </citation>
    <scope>NUCLEOTIDE SEQUENCE</scope>
    <source>
        <strain evidence="1">F6-6636</strain>
    </source>
</reference>
<name>A0A948X3H2_9LACO</name>
<proteinExistence type="predicted"/>
<evidence type="ECO:0000313" key="1">
    <source>
        <dbReference type="EMBL" id="MBU3851955.1"/>
    </source>
</evidence>
<sequence length="95" mass="11060">MNNTVTITLRWRNQLNVDLQIPLDMQLTQLLAELIDIYDLPDQPYALYFVTKQQVTGPRDLFTNKNKTLRQCQISDGDILRLMEAADDNYNDLSI</sequence>
<accession>A0A948X3H2</accession>
<comment type="caution">
    <text evidence="1">The sequence shown here is derived from an EMBL/GenBank/DDBJ whole genome shotgun (WGS) entry which is preliminary data.</text>
</comment>
<protein>
    <submittedName>
        <fullName evidence="1">EsaB/YukD family protein</fullName>
    </submittedName>
</protein>
<organism evidence="1 2">
    <name type="scientific">Candidatus Paralactobacillus gallistercoris</name>
    <dbReference type="NCBI Taxonomy" id="2838724"/>
    <lineage>
        <taxon>Bacteria</taxon>
        <taxon>Bacillati</taxon>
        <taxon>Bacillota</taxon>
        <taxon>Bacilli</taxon>
        <taxon>Lactobacillales</taxon>
        <taxon>Lactobacillaceae</taxon>
        <taxon>Lactobacillus</taxon>
    </lineage>
</organism>
<dbReference type="InterPro" id="IPR029071">
    <property type="entry name" value="Ubiquitin-like_domsf"/>
</dbReference>
<dbReference type="Proteomes" id="UP000777303">
    <property type="component" value="Unassembled WGS sequence"/>
</dbReference>
<reference evidence="1" key="2">
    <citation type="submission" date="2021-04" db="EMBL/GenBank/DDBJ databases">
        <authorList>
            <person name="Gilroy R."/>
        </authorList>
    </citation>
    <scope>NUCLEOTIDE SEQUENCE</scope>
    <source>
        <strain evidence="1">F6-6636</strain>
    </source>
</reference>
<dbReference type="SUPFAM" id="SSF54236">
    <property type="entry name" value="Ubiquitin-like"/>
    <property type="match status" value="1"/>
</dbReference>